<evidence type="ECO:0000313" key="3">
    <source>
        <dbReference type="EMBL" id="MBA4501511.1"/>
    </source>
</evidence>
<evidence type="ECO:0000313" key="4">
    <source>
        <dbReference type="Proteomes" id="UP000538931"/>
    </source>
</evidence>
<evidence type="ECO:0000259" key="2">
    <source>
        <dbReference type="Pfam" id="PF13579"/>
    </source>
</evidence>
<dbReference type="InterPro" id="IPR028098">
    <property type="entry name" value="Glyco_trans_4-like_N"/>
</dbReference>
<sequence>MKILLYGINYSPELTGIGKYSGEMARWLAEQGHDVRVITAPPYYPEWKVGVGYSALRYHTAVEEGVRVTRCPLYVPANPSALKRLVHLGSFAFSSLFPVLVQWRWKPDLVVQVVPTLFCSVPSLLLGPLTGAQRVIHIQDYEVDALFGLSLAKGGRLKRLAFAVERWLLNRFDWVSTISEGMLKRARDKGVEESKLLFFPNWSEVDRFQGGTRDEALLRGLGVDPAKRVVLYSGNMGEKQGLESVIEAAKLLRDQSDLHFLIVGDGAAKQRLIAQAQSLELENVSFAPLQPYESLPALLASADCHLVVQKRGAADAVLPSKLTNILAVGGNAVITADSDTTLGLLCAEYPGIAECVEPESVAELVAGIERVLAWSQPNAIAADYARQYLDKDVLLSRFVTVFEPSKGVQADQHVDR</sequence>
<dbReference type="Gene3D" id="3.40.50.2000">
    <property type="entry name" value="Glycogen Phosphorylase B"/>
    <property type="match status" value="2"/>
</dbReference>
<keyword evidence="3" id="KW-0808">Transferase</keyword>
<dbReference type="CDD" id="cd03794">
    <property type="entry name" value="GT4_WbuB-like"/>
    <property type="match status" value="1"/>
</dbReference>
<dbReference type="PANTHER" id="PTHR45947">
    <property type="entry name" value="SULFOQUINOVOSYL TRANSFERASE SQD2"/>
    <property type="match status" value="1"/>
</dbReference>
<dbReference type="GO" id="GO:0016758">
    <property type="term" value="F:hexosyltransferase activity"/>
    <property type="evidence" value="ECO:0007669"/>
    <property type="project" value="TreeGrafter"/>
</dbReference>
<feature type="domain" description="Glycosyltransferase subfamily 4-like N-terminal" evidence="2">
    <location>
        <begin position="15"/>
        <end position="202"/>
    </location>
</feature>
<organism evidence="3 4">
    <name type="scientific">Marinobacterium marinum</name>
    <dbReference type="NCBI Taxonomy" id="2756129"/>
    <lineage>
        <taxon>Bacteria</taxon>
        <taxon>Pseudomonadati</taxon>
        <taxon>Pseudomonadota</taxon>
        <taxon>Gammaproteobacteria</taxon>
        <taxon>Oceanospirillales</taxon>
        <taxon>Oceanospirillaceae</taxon>
        <taxon>Marinobacterium</taxon>
    </lineage>
</organism>
<dbReference type="SUPFAM" id="SSF53756">
    <property type="entry name" value="UDP-Glycosyltransferase/glycogen phosphorylase"/>
    <property type="match status" value="1"/>
</dbReference>
<comment type="caution">
    <text evidence="3">The sequence shown here is derived from an EMBL/GenBank/DDBJ whole genome shotgun (WGS) entry which is preliminary data.</text>
</comment>
<dbReference type="InterPro" id="IPR050194">
    <property type="entry name" value="Glycosyltransferase_grp1"/>
</dbReference>
<dbReference type="EMBL" id="JACEMT010000036">
    <property type="protein sequence ID" value="MBA4501511.1"/>
    <property type="molecule type" value="Genomic_DNA"/>
</dbReference>
<name>A0A7W1WWJ5_9GAMM</name>
<dbReference type="RefSeq" id="WP_181737447.1">
    <property type="nucleotide sequence ID" value="NZ_JACEMT010000036.1"/>
</dbReference>
<accession>A0A7W1WWJ5</accession>
<dbReference type="AlphaFoldDB" id="A0A7W1WWJ5"/>
<dbReference type="InterPro" id="IPR001296">
    <property type="entry name" value="Glyco_trans_1"/>
</dbReference>
<keyword evidence="4" id="KW-1185">Reference proteome</keyword>
<dbReference type="Pfam" id="PF00534">
    <property type="entry name" value="Glycos_transf_1"/>
    <property type="match status" value="1"/>
</dbReference>
<proteinExistence type="predicted"/>
<reference evidence="3 4" key="1">
    <citation type="submission" date="2020-07" db="EMBL/GenBank/DDBJ databases">
        <title>Bacterium isolated from marien macroalgae.</title>
        <authorList>
            <person name="Zhu K."/>
            <person name="Lu D."/>
            <person name="Du Z."/>
        </authorList>
    </citation>
    <scope>NUCLEOTIDE SEQUENCE [LARGE SCALE GENOMIC DNA]</scope>
    <source>
        <strain evidence="3 4">3-1745</strain>
    </source>
</reference>
<gene>
    <name evidence="3" type="ORF">H1S06_03940</name>
</gene>
<dbReference type="Pfam" id="PF13579">
    <property type="entry name" value="Glyco_trans_4_4"/>
    <property type="match status" value="1"/>
</dbReference>
<evidence type="ECO:0000259" key="1">
    <source>
        <dbReference type="Pfam" id="PF00534"/>
    </source>
</evidence>
<dbReference type="NCBIfam" id="NF007640">
    <property type="entry name" value="PRK10307.1"/>
    <property type="match status" value="1"/>
</dbReference>
<dbReference type="Proteomes" id="UP000538931">
    <property type="component" value="Unassembled WGS sequence"/>
</dbReference>
<dbReference type="PANTHER" id="PTHR45947:SF3">
    <property type="entry name" value="SULFOQUINOVOSYL TRANSFERASE SQD2"/>
    <property type="match status" value="1"/>
</dbReference>
<feature type="domain" description="Glycosyl transferase family 1" evidence="1">
    <location>
        <begin position="221"/>
        <end position="387"/>
    </location>
</feature>
<protein>
    <submittedName>
        <fullName evidence="3">Glycosyltransferase WbuB</fullName>
    </submittedName>
</protein>